<evidence type="ECO:0000313" key="8">
    <source>
        <dbReference type="EMBL" id="MBK7272845.1"/>
    </source>
</evidence>
<dbReference type="Proteomes" id="UP000726105">
    <property type="component" value="Unassembled WGS sequence"/>
</dbReference>
<keyword evidence="4 6" id="KW-0648">Protein biosynthesis</keyword>
<name>A0A935M3B4_9MICO</name>
<dbReference type="PANTHER" id="PTHR10458:SF2">
    <property type="entry name" value="PEPTIDE DEFORMYLASE, MITOCHONDRIAL"/>
    <property type="match status" value="1"/>
</dbReference>
<evidence type="ECO:0000256" key="5">
    <source>
        <dbReference type="ARBA" id="ARBA00023004"/>
    </source>
</evidence>
<dbReference type="EMBL" id="JADIXZ010000004">
    <property type="protein sequence ID" value="MBK6300492.1"/>
    <property type="molecule type" value="Genomic_DNA"/>
</dbReference>
<evidence type="ECO:0000256" key="1">
    <source>
        <dbReference type="ARBA" id="ARBA00010759"/>
    </source>
</evidence>
<comment type="catalytic activity">
    <reaction evidence="6">
        <text>N-terminal N-formyl-L-methionyl-[peptide] + H2O = N-terminal L-methionyl-[peptide] + formate</text>
        <dbReference type="Rhea" id="RHEA:24420"/>
        <dbReference type="Rhea" id="RHEA-COMP:10639"/>
        <dbReference type="Rhea" id="RHEA-COMP:10640"/>
        <dbReference type="ChEBI" id="CHEBI:15377"/>
        <dbReference type="ChEBI" id="CHEBI:15740"/>
        <dbReference type="ChEBI" id="CHEBI:49298"/>
        <dbReference type="ChEBI" id="CHEBI:64731"/>
        <dbReference type="EC" id="3.5.1.88"/>
    </reaction>
</comment>
<reference evidence="10 11" key="1">
    <citation type="submission" date="2020-10" db="EMBL/GenBank/DDBJ databases">
        <title>Connecting structure to function with the recovery of over 1000 high-quality activated sludge metagenome-assembled genomes encoding full-length rRNA genes using long-read sequencing.</title>
        <authorList>
            <person name="Singleton C.M."/>
            <person name="Petriglieri F."/>
            <person name="Kristensen J.M."/>
            <person name="Kirkegaard R.H."/>
            <person name="Michaelsen T.Y."/>
            <person name="Andersen M.H."/>
            <person name="Karst S.M."/>
            <person name="Dueholm M.S."/>
            <person name="Nielsen P.H."/>
            <person name="Albertsen M."/>
        </authorList>
    </citation>
    <scope>NUCLEOTIDE SEQUENCE [LARGE SCALE GENOMIC DNA]</scope>
    <source>
        <strain evidence="7">AalE_18-Q3-R2-46_BAT3C.188</strain>
        <strain evidence="8">Ega_18-Q3-R5-49_MAXAC.001</strain>
        <strain evidence="9">Ribe_18-Q3-R11-54_MAXAC.001</strain>
    </source>
</reference>
<dbReference type="PRINTS" id="PR01576">
    <property type="entry name" value="PDEFORMYLASE"/>
</dbReference>
<dbReference type="PIRSF" id="PIRSF004749">
    <property type="entry name" value="Pep_def"/>
    <property type="match status" value="1"/>
</dbReference>
<accession>A0A935M3B4</accession>
<dbReference type="Gene3D" id="3.90.45.10">
    <property type="entry name" value="Peptide deformylase"/>
    <property type="match status" value="1"/>
</dbReference>
<dbReference type="SUPFAM" id="SSF56420">
    <property type="entry name" value="Peptide deformylase"/>
    <property type="match status" value="1"/>
</dbReference>
<dbReference type="EMBL" id="JADJIB010000002">
    <property type="protein sequence ID" value="MBK7272845.1"/>
    <property type="molecule type" value="Genomic_DNA"/>
</dbReference>
<evidence type="ECO:0000313" key="9">
    <source>
        <dbReference type="EMBL" id="MBL0004789.1"/>
    </source>
</evidence>
<feature type="active site" evidence="6">
    <location>
        <position position="131"/>
    </location>
</feature>
<keyword evidence="5 6" id="KW-0408">Iron</keyword>
<dbReference type="NCBIfam" id="NF001159">
    <property type="entry name" value="PRK00150.1-3"/>
    <property type="match status" value="1"/>
</dbReference>
<evidence type="ECO:0000256" key="3">
    <source>
        <dbReference type="ARBA" id="ARBA00022801"/>
    </source>
</evidence>
<dbReference type="NCBIfam" id="TIGR00079">
    <property type="entry name" value="pept_deformyl"/>
    <property type="match status" value="1"/>
</dbReference>
<dbReference type="GO" id="GO:0046872">
    <property type="term" value="F:metal ion binding"/>
    <property type="evidence" value="ECO:0007669"/>
    <property type="project" value="UniProtKB-KW"/>
</dbReference>
<dbReference type="CDD" id="cd00487">
    <property type="entry name" value="Pep_deformylase"/>
    <property type="match status" value="1"/>
</dbReference>
<evidence type="ECO:0000313" key="11">
    <source>
        <dbReference type="Proteomes" id="UP000726105"/>
    </source>
</evidence>
<dbReference type="EMBL" id="JADKGK010000022">
    <property type="protein sequence ID" value="MBL0004789.1"/>
    <property type="molecule type" value="Genomic_DNA"/>
</dbReference>
<dbReference type="PANTHER" id="PTHR10458">
    <property type="entry name" value="PEPTIDE DEFORMYLASE"/>
    <property type="match status" value="1"/>
</dbReference>
<comment type="caution">
    <text evidence="8">The sequence shown here is derived from an EMBL/GenBank/DDBJ whole genome shotgun (WGS) entry which is preliminary data.</text>
</comment>
<evidence type="ECO:0000256" key="2">
    <source>
        <dbReference type="ARBA" id="ARBA00022723"/>
    </source>
</evidence>
<sequence>MSVKEIRLFGDPILRTPAAAVVDFDRELSQLVKDLTDTMMDAPGAGLAAPQIGVGLRVFTYFVDGVVGHLVNPSLELSVEMQDGEEGCLSFPGMKYPTPRSLRVVATGQDEHGEPVLLEGSELLARAVQHETDHLDGILFIDRMDPAQRKLAMKAIRESDWVGGPPIVRISPHNTFGLGV</sequence>
<comment type="similarity">
    <text evidence="1 6">Belongs to the polypeptide deformylase family.</text>
</comment>
<evidence type="ECO:0000313" key="7">
    <source>
        <dbReference type="EMBL" id="MBK6300492.1"/>
    </source>
</evidence>
<feature type="binding site" evidence="6">
    <location>
        <position position="130"/>
    </location>
    <ligand>
        <name>Fe cation</name>
        <dbReference type="ChEBI" id="CHEBI:24875"/>
    </ligand>
</feature>
<proteinExistence type="inferred from homology"/>
<evidence type="ECO:0000256" key="6">
    <source>
        <dbReference type="HAMAP-Rule" id="MF_00163"/>
    </source>
</evidence>
<feature type="binding site" evidence="6">
    <location>
        <position position="134"/>
    </location>
    <ligand>
        <name>Fe cation</name>
        <dbReference type="ChEBI" id="CHEBI:24875"/>
    </ligand>
</feature>
<dbReference type="Pfam" id="PF01327">
    <property type="entry name" value="Pep_deformylase"/>
    <property type="match status" value="1"/>
</dbReference>
<evidence type="ECO:0000313" key="10">
    <source>
        <dbReference type="Proteomes" id="UP000718281"/>
    </source>
</evidence>
<gene>
    <name evidence="6 8" type="primary">def</name>
    <name evidence="7" type="ORF">IPF40_05390</name>
    <name evidence="8" type="ORF">IPI13_06620</name>
    <name evidence="9" type="ORF">IPP00_12655</name>
</gene>
<dbReference type="InterPro" id="IPR036821">
    <property type="entry name" value="Peptide_deformylase_sf"/>
</dbReference>
<dbReference type="EC" id="3.5.1.88" evidence="6"/>
<dbReference type="Proteomes" id="UP000718281">
    <property type="component" value="Unassembled WGS sequence"/>
</dbReference>
<feature type="binding site" evidence="6">
    <location>
        <position position="88"/>
    </location>
    <ligand>
        <name>Fe cation</name>
        <dbReference type="ChEBI" id="CHEBI:24875"/>
    </ligand>
</feature>
<keyword evidence="2 6" id="KW-0479">Metal-binding</keyword>
<dbReference type="GO" id="GO:0006412">
    <property type="term" value="P:translation"/>
    <property type="evidence" value="ECO:0007669"/>
    <property type="project" value="UniProtKB-UniRule"/>
</dbReference>
<dbReference type="Proteomes" id="UP000886632">
    <property type="component" value="Unassembled WGS sequence"/>
</dbReference>
<dbReference type="AlphaFoldDB" id="A0A935M3B4"/>
<dbReference type="GO" id="GO:0042586">
    <property type="term" value="F:peptide deformylase activity"/>
    <property type="evidence" value="ECO:0007669"/>
    <property type="project" value="UniProtKB-UniRule"/>
</dbReference>
<evidence type="ECO:0000256" key="4">
    <source>
        <dbReference type="ARBA" id="ARBA00022917"/>
    </source>
</evidence>
<protein>
    <recommendedName>
        <fullName evidence="6">Peptide deformylase</fullName>
        <shortName evidence="6">PDF</shortName>
        <ecNumber evidence="6">3.5.1.88</ecNumber>
    </recommendedName>
    <alternativeName>
        <fullName evidence="6">Polypeptide deformylase</fullName>
    </alternativeName>
</protein>
<dbReference type="HAMAP" id="MF_00163">
    <property type="entry name" value="Pep_deformylase"/>
    <property type="match status" value="1"/>
</dbReference>
<comment type="cofactor">
    <cofactor evidence="6">
        <name>Fe(2+)</name>
        <dbReference type="ChEBI" id="CHEBI:29033"/>
    </cofactor>
    <text evidence="6">Binds 1 Fe(2+) ion.</text>
</comment>
<comment type="function">
    <text evidence="6">Removes the formyl group from the N-terminal Met of newly synthesized proteins. Requires at least a dipeptide for an efficient rate of reaction. N-terminal L-methionine is a prerequisite for activity but the enzyme has broad specificity at other positions.</text>
</comment>
<organism evidence="8 11">
    <name type="scientific">Candidatus Phosphoribacter hodrii</name>
    <dbReference type="NCBI Taxonomy" id="2953743"/>
    <lineage>
        <taxon>Bacteria</taxon>
        <taxon>Bacillati</taxon>
        <taxon>Actinomycetota</taxon>
        <taxon>Actinomycetes</taxon>
        <taxon>Micrococcales</taxon>
        <taxon>Dermatophilaceae</taxon>
        <taxon>Candidatus Phosphoribacter</taxon>
    </lineage>
</organism>
<dbReference type="InterPro" id="IPR023635">
    <property type="entry name" value="Peptide_deformylase"/>
</dbReference>
<keyword evidence="3 6" id="KW-0378">Hydrolase</keyword>